<dbReference type="SMART" id="SM00530">
    <property type="entry name" value="HTH_XRE"/>
    <property type="match status" value="1"/>
</dbReference>
<dbReference type="SUPFAM" id="SSF47413">
    <property type="entry name" value="lambda repressor-like DNA-binding domains"/>
    <property type="match status" value="1"/>
</dbReference>
<dbReference type="RefSeq" id="WP_238184037.1">
    <property type="nucleotide sequence ID" value="NZ_BPRB01000215.1"/>
</dbReference>
<dbReference type="Proteomes" id="UP001055057">
    <property type="component" value="Unassembled WGS sequence"/>
</dbReference>
<dbReference type="PANTHER" id="PTHR46797">
    <property type="entry name" value="HTH-TYPE TRANSCRIPTIONAL REGULATOR"/>
    <property type="match status" value="1"/>
</dbReference>
<dbReference type="Gene3D" id="1.10.260.40">
    <property type="entry name" value="lambda repressor-like DNA-binding domains"/>
    <property type="match status" value="1"/>
</dbReference>
<organism evidence="3 4">
    <name type="scientific">Methylobacterium trifolii</name>
    <dbReference type="NCBI Taxonomy" id="1003092"/>
    <lineage>
        <taxon>Bacteria</taxon>
        <taxon>Pseudomonadati</taxon>
        <taxon>Pseudomonadota</taxon>
        <taxon>Alphaproteobacteria</taxon>
        <taxon>Hyphomicrobiales</taxon>
        <taxon>Methylobacteriaceae</taxon>
        <taxon>Methylobacterium</taxon>
    </lineage>
</organism>
<keyword evidence="4" id="KW-1185">Reference proteome</keyword>
<dbReference type="CDD" id="cd00093">
    <property type="entry name" value="HTH_XRE"/>
    <property type="match status" value="1"/>
</dbReference>
<dbReference type="PROSITE" id="PS50943">
    <property type="entry name" value="HTH_CROC1"/>
    <property type="match status" value="1"/>
</dbReference>
<dbReference type="InterPro" id="IPR001387">
    <property type="entry name" value="Cro/C1-type_HTH"/>
</dbReference>
<evidence type="ECO:0000313" key="3">
    <source>
        <dbReference type="EMBL" id="GJE61475.1"/>
    </source>
</evidence>
<evidence type="ECO:0000259" key="2">
    <source>
        <dbReference type="PROSITE" id="PS50943"/>
    </source>
</evidence>
<dbReference type="PANTHER" id="PTHR46797:SF1">
    <property type="entry name" value="METHYLPHOSPHONATE SYNTHASE"/>
    <property type="match status" value="1"/>
</dbReference>
<reference evidence="3" key="1">
    <citation type="journal article" date="2021" name="Front. Microbiol.">
        <title>Comprehensive Comparative Genomics and Phenotyping of Methylobacterium Species.</title>
        <authorList>
            <person name="Alessa O."/>
            <person name="Ogura Y."/>
            <person name="Fujitani Y."/>
            <person name="Takami H."/>
            <person name="Hayashi T."/>
            <person name="Sahin N."/>
            <person name="Tani A."/>
        </authorList>
    </citation>
    <scope>NUCLEOTIDE SEQUENCE</scope>
    <source>
        <strain evidence="3">DSM 23632</strain>
    </source>
</reference>
<name>A0ABQ4U6K9_9HYPH</name>
<protein>
    <recommendedName>
        <fullName evidence="2">HTH cro/C1-type domain-containing protein</fullName>
    </recommendedName>
</protein>
<evidence type="ECO:0000256" key="1">
    <source>
        <dbReference type="ARBA" id="ARBA00023125"/>
    </source>
</evidence>
<proteinExistence type="predicted"/>
<evidence type="ECO:0000313" key="4">
    <source>
        <dbReference type="Proteomes" id="UP001055057"/>
    </source>
</evidence>
<dbReference type="InterPro" id="IPR050807">
    <property type="entry name" value="TransReg_Diox_bact_type"/>
</dbReference>
<gene>
    <name evidence="3" type="ORF">MPOCJGCO_3597</name>
</gene>
<dbReference type="InterPro" id="IPR010982">
    <property type="entry name" value="Lambda_DNA-bd_dom_sf"/>
</dbReference>
<reference evidence="3" key="2">
    <citation type="submission" date="2021-08" db="EMBL/GenBank/DDBJ databases">
        <authorList>
            <person name="Tani A."/>
            <person name="Ola A."/>
            <person name="Ogura Y."/>
            <person name="Katsura K."/>
            <person name="Hayashi T."/>
        </authorList>
    </citation>
    <scope>NUCLEOTIDE SEQUENCE</scope>
    <source>
        <strain evidence="3">DSM 23632</strain>
    </source>
</reference>
<comment type="caution">
    <text evidence="3">The sequence shown here is derived from an EMBL/GenBank/DDBJ whole genome shotgun (WGS) entry which is preliminary data.</text>
</comment>
<dbReference type="EMBL" id="BPRB01000215">
    <property type="protein sequence ID" value="GJE61475.1"/>
    <property type="molecule type" value="Genomic_DNA"/>
</dbReference>
<keyword evidence="1" id="KW-0238">DNA-binding</keyword>
<feature type="domain" description="HTH cro/C1-type" evidence="2">
    <location>
        <begin position="74"/>
        <end position="128"/>
    </location>
</feature>
<accession>A0ABQ4U6K9</accession>
<sequence length="139" mass="15252">MNPQFIKTELGEELVVLTRRDYLVLLAQAGDEEAEDILTVEIAAKVRADLDAGREVLLPDWFAQAAMKGEGSVLRGLREHRGLSQDSVAATAGITQGDYSEIERGAAVPTVEVLDRISDALDLDRTWMRCLERDRVAGA</sequence>
<dbReference type="Pfam" id="PF13560">
    <property type="entry name" value="HTH_31"/>
    <property type="match status" value="1"/>
</dbReference>